<keyword evidence="11" id="KW-1185">Reference proteome</keyword>
<dbReference type="GO" id="GO:1990281">
    <property type="term" value="C:efflux pump complex"/>
    <property type="evidence" value="ECO:0007669"/>
    <property type="project" value="TreeGrafter"/>
</dbReference>
<keyword evidence="7" id="KW-0998">Cell outer membrane</keyword>
<dbReference type="InterPro" id="IPR051906">
    <property type="entry name" value="TolC-like"/>
</dbReference>
<feature type="coiled-coil region" evidence="8">
    <location>
        <begin position="368"/>
        <end position="395"/>
    </location>
</feature>
<dbReference type="Proteomes" id="UP001199260">
    <property type="component" value="Unassembled WGS sequence"/>
</dbReference>
<accession>A0AAW4XZ34</accession>
<comment type="similarity">
    <text evidence="2">Belongs to the outer membrane factor (OMF) (TC 1.B.17) family.</text>
</comment>
<dbReference type="InterPro" id="IPR003423">
    <property type="entry name" value="OMP_efflux"/>
</dbReference>
<evidence type="ECO:0000256" key="9">
    <source>
        <dbReference type="SAM" id="MobiDB-lite"/>
    </source>
</evidence>
<evidence type="ECO:0000313" key="10">
    <source>
        <dbReference type="EMBL" id="MCD2166396.1"/>
    </source>
</evidence>
<evidence type="ECO:0000256" key="8">
    <source>
        <dbReference type="SAM" id="Coils"/>
    </source>
</evidence>
<dbReference type="SUPFAM" id="SSF56954">
    <property type="entry name" value="Outer membrane efflux proteins (OEP)"/>
    <property type="match status" value="1"/>
</dbReference>
<keyword evidence="8" id="KW-0175">Coiled coil</keyword>
<dbReference type="GO" id="GO:0015288">
    <property type="term" value="F:porin activity"/>
    <property type="evidence" value="ECO:0007669"/>
    <property type="project" value="TreeGrafter"/>
</dbReference>
<organism evidence="10 11">
    <name type="scientific">Comamonas koreensis</name>
    <dbReference type="NCBI Taxonomy" id="160825"/>
    <lineage>
        <taxon>Bacteria</taxon>
        <taxon>Pseudomonadati</taxon>
        <taxon>Pseudomonadota</taxon>
        <taxon>Betaproteobacteria</taxon>
        <taxon>Burkholderiales</taxon>
        <taxon>Comamonadaceae</taxon>
        <taxon>Comamonas</taxon>
    </lineage>
</organism>
<sequence>MRLFAPLPTSSLPDHYLAAQPRLACPGRAEPQGSAVWGIVCALTMALASTDLQAQGFSDGTVPAQDSSQAEATPVVEMPLRVQMAEPAAGSSDTAPELASSAEAITTAELPAAPTPAPAAPTAPAIPAYNGPAALLQMAPKLMPGTLAGNASQRQLLAALYTMLSEHPDVRKARAAVESAGYDTHTAEGARWPSFKLGTSAGNAALPQGGRRSSYTAVNAEVRMNLLDGGAISAGIESAQAMEAAQGSALYTTRQNVLLDALSALLELHRFQTKARIAAESAEIIGQLARVEERRAELGAVGRNDLRQAASRRASALAQQNALEAQRIDAQARFTRYFNYIPSLTWLPEPQVPSFWVPTNEQAALLAAEDQSAELREIGHLIERAQAEVDRSKAQRWPTVAAVVSHTRDPKSVLYTEGTRYGVELNWNFGNGFELRDRILKAISELQAQQAQQEAVRRQVHEAASSAWGRWQAGRARETQLRDAVREASAAFEGYRRLLEVGRGNLSQVLDAQLDVQRLMLDAADAMYDQRINELRLTRTTGQLLPRDLPEHWLDQLFAQRSANAPAPATAQRPFAGPGPAPLASSRAAPARPGTPYTSPPVLTAQHLPLRLDHRWDPQLRSQPQGPGAPRTQRW</sequence>
<reference evidence="10 11" key="1">
    <citation type="submission" date="2021-11" db="EMBL/GenBank/DDBJ databases">
        <title>Genome sequence.</title>
        <authorList>
            <person name="Sun Q."/>
        </authorList>
    </citation>
    <scope>NUCLEOTIDE SEQUENCE [LARGE SCALE GENOMIC DNA]</scope>
    <source>
        <strain evidence="10 11">KCTC 12005</strain>
    </source>
</reference>
<comment type="subcellular location">
    <subcellularLocation>
        <location evidence="1">Cell outer membrane</location>
    </subcellularLocation>
</comment>
<dbReference type="PANTHER" id="PTHR30026:SF22">
    <property type="entry name" value="OUTER MEMBRANE EFFLUX PROTEIN"/>
    <property type="match status" value="1"/>
</dbReference>
<evidence type="ECO:0000256" key="3">
    <source>
        <dbReference type="ARBA" id="ARBA00022448"/>
    </source>
</evidence>
<dbReference type="Gene3D" id="1.20.1600.10">
    <property type="entry name" value="Outer membrane efflux proteins (OEP)"/>
    <property type="match status" value="1"/>
</dbReference>
<dbReference type="EMBL" id="JAJNCT010000020">
    <property type="protein sequence ID" value="MCD2166396.1"/>
    <property type="molecule type" value="Genomic_DNA"/>
</dbReference>
<keyword evidence="6" id="KW-0472">Membrane</keyword>
<keyword evidence="3" id="KW-0813">Transport</keyword>
<dbReference type="Pfam" id="PF02321">
    <property type="entry name" value="OEP"/>
    <property type="match status" value="2"/>
</dbReference>
<feature type="compositionally biased region" description="Low complexity" evidence="9">
    <location>
        <begin position="573"/>
        <end position="594"/>
    </location>
</feature>
<comment type="caution">
    <text evidence="10">The sequence shown here is derived from an EMBL/GenBank/DDBJ whole genome shotgun (WGS) entry which is preliminary data.</text>
</comment>
<gene>
    <name evidence="10" type="ORF">LPW39_14830</name>
</gene>
<dbReference type="GO" id="GO:0009279">
    <property type="term" value="C:cell outer membrane"/>
    <property type="evidence" value="ECO:0007669"/>
    <property type="project" value="UniProtKB-SubCell"/>
</dbReference>
<name>A0AAW4XZ34_9BURK</name>
<keyword evidence="4" id="KW-1134">Transmembrane beta strand</keyword>
<keyword evidence="5" id="KW-0812">Transmembrane</keyword>
<dbReference type="GO" id="GO:0015562">
    <property type="term" value="F:efflux transmembrane transporter activity"/>
    <property type="evidence" value="ECO:0007669"/>
    <property type="project" value="InterPro"/>
</dbReference>
<proteinExistence type="inferred from homology"/>
<evidence type="ECO:0000256" key="5">
    <source>
        <dbReference type="ARBA" id="ARBA00022692"/>
    </source>
</evidence>
<evidence type="ECO:0000256" key="2">
    <source>
        <dbReference type="ARBA" id="ARBA00007613"/>
    </source>
</evidence>
<evidence type="ECO:0000256" key="1">
    <source>
        <dbReference type="ARBA" id="ARBA00004442"/>
    </source>
</evidence>
<protein>
    <submittedName>
        <fullName evidence="10">TolC family protein</fullName>
    </submittedName>
</protein>
<evidence type="ECO:0000313" key="11">
    <source>
        <dbReference type="Proteomes" id="UP001199260"/>
    </source>
</evidence>
<dbReference type="RefSeq" id="WP_230776522.1">
    <property type="nucleotide sequence ID" value="NZ_JAJNCT010000020.1"/>
</dbReference>
<feature type="region of interest" description="Disordered" evidence="9">
    <location>
        <begin position="616"/>
        <end position="635"/>
    </location>
</feature>
<feature type="region of interest" description="Disordered" evidence="9">
    <location>
        <begin position="564"/>
        <end position="602"/>
    </location>
</feature>
<dbReference type="PANTHER" id="PTHR30026">
    <property type="entry name" value="OUTER MEMBRANE PROTEIN TOLC"/>
    <property type="match status" value="1"/>
</dbReference>
<evidence type="ECO:0000256" key="4">
    <source>
        <dbReference type="ARBA" id="ARBA00022452"/>
    </source>
</evidence>
<evidence type="ECO:0000256" key="7">
    <source>
        <dbReference type="ARBA" id="ARBA00023237"/>
    </source>
</evidence>
<evidence type="ECO:0000256" key="6">
    <source>
        <dbReference type="ARBA" id="ARBA00023136"/>
    </source>
</evidence>
<dbReference type="AlphaFoldDB" id="A0AAW4XZ34"/>